<dbReference type="EMBL" id="JAEUBG010004779">
    <property type="protein sequence ID" value="KAH3680172.1"/>
    <property type="molecule type" value="Genomic_DNA"/>
</dbReference>
<reference evidence="1" key="2">
    <citation type="submission" date="2021-01" db="EMBL/GenBank/DDBJ databases">
        <authorList>
            <person name="Schikora-Tamarit M.A."/>
        </authorList>
    </citation>
    <scope>NUCLEOTIDE SEQUENCE</scope>
    <source>
        <strain evidence="1">CBS2887</strain>
    </source>
</reference>
<dbReference type="AlphaFoldDB" id="A0A9P8PZ02"/>
<evidence type="ECO:0000313" key="2">
    <source>
        <dbReference type="Proteomes" id="UP000774326"/>
    </source>
</evidence>
<dbReference type="Proteomes" id="UP000774326">
    <property type="component" value="Unassembled WGS sequence"/>
</dbReference>
<gene>
    <name evidence="1" type="ORF">WICPIJ_008385</name>
</gene>
<comment type="caution">
    <text evidence="1">The sequence shown here is derived from an EMBL/GenBank/DDBJ whole genome shotgun (WGS) entry which is preliminary data.</text>
</comment>
<proteinExistence type="predicted"/>
<keyword evidence="2" id="KW-1185">Reference proteome</keyword>
<organism evidence="1 2">
    <name type="scientific">Wickerhamomyces pijperi</name>
    <name type="common">Yeast</name>
    <name type="synonym">Pichia pijperi</name>
    <dbReference type="NCBI Taxonomy" id="599730"/>
    <lineage>
        <taxon>Eukaryota</taxon>
        <taxon>Fungi</taxon>
        <taxon>Dikarya</taxon>
        <taxon>Ascomycota</taxon>
        <taxon>Saccharomycotina</taxon>
        <taxon>Saccharomycetes</taxon>
        <taxon>Phaffomycetales</taxon>
        <taxon>Wickerhamomycetaceae</taxon>
        <taxon>Wickerhamomyces</taxon>
    </lineage>
</organism>
<accession>A0A9P8PZ02</accession>
<protein>
    <submittedName>
        <fullName evidence="1">Uncharacterized protein</fullName>
    </submittedName>
</protein>
<evidence type="ECO:0000313" key="1">
    <source>
        <dbReference type="EMBL" id="KAH3680172.1"/>
    </source>
</evidence>
<name>A0A9P8PZ02_WICPI</name>
<sequence>MPSAEEGLDLLDSVLLTDIQLGTNTSSSLKANSDISLVEVPSSGSGWGVWIGEQSVDGNRNRDTSINNEHPLERLQVLVGPT</sequence>
<reference evidence="1" key="1">
    <citation type="journal article" date="2021" name="Open Biol.">
        <title>Shared evolutionary footprints suggest mitochondrial oxidative damage underlies multiple complex I losses in fungi.</title>
        <authorList>
            <person name="Schikora-Tamarit M.A."/>
            <person name="Marcet-Houben M."/>
            <person name="Nosek J."/>
            <person name="Gabaldon T."/>
        </authorList>
    </citation>
    <scope>NUCLEOTIDE SEQUENCE</scope>
    <source>
        <strain evidence="1">CBS2887</strain>
    </source>
</reference>